<dbReference type="InterPro" id="IPR011009">
    <property type="entry name" value="Kinase-like_dom_sf"/>
</dbReference>
<reference evidence="21" key="2">
    <citation type="submission" date="2025-08" db="UniProtKB">
        <authorList>
            <consortium name="Ensembl"/>
        </authorList>
    </citation>
    <scope>IDENTIFICATION</scope>
</reference>
<dbReference type="PANTHER" id="PTHR43851:SF1">
    <property type="entry name" value="ATYPICAL KINASE COQ8A, MITOCHONDRIAL"/>
    <property type="match status" value="1"/>
</dbReference>
<evidence type="ECO:0000256" key="8">
    <source>
        <dbReference type="ARBA" id="ARBA00022741"/>
    </source>
</evidence>
<evidence type="ECO:0000256" key="3">
    <source>
        <dbReference type="ARBA" id="ARBA00009670"/>
    </source>
</evidence>
<dbReference type="Ensembl" id="ENSSMAT00000062435.1">
    <property type="protein sequence ID" value="ENSSMAP00000055612.1"/>
    <property type="gene ID" value="ENSSMAG00000012463.2"/>
</dbReference>
<comment type="function">
    <text evidence="18">Atypical kinase involved in the biosynthesis of coenzyme Q, also named ubiquinone, an essential lipid-soluble electron transporter for aerobic cellular respiration. Its substrate specificity is still unclear: may act as a protein kinase that mediates phosphorylation of COQ3. According to other reports, acts as a small molecule kinase, possibly a lipid kinase that phosphorylates a prenyl lipid in the ubiquinone biosynthesis pathway, as suggested by its ability to bind coenzyme Q lipid intermediates. However, the small molecule kinase activity was not confirmed by another publication. Shows an unusual selectivity for binding ADP over ATP.</text>
</comment>
<evidence type="ECO:0000256" key="9">
    <source>
        <dbReference type="ARBA" id="ARBA00022777"/>
    </source>
</evidence>
<dbReference type="Pfam" id="PF03109">
    <property type="entry name" value="ABC1"/>
    <property type="match status" value="1"/>
</dbReference>
<dbReference type="Proteomes" id="UP000694558">
    <property type="component" value="Chromosome 17"/>
</dbReference>
<evidence type="ECO:0000256" key="5">
    <source>
        <dbReference type="ARBA" id="ARBA00022679"/>
    </source>
</evidence>
<keyword evidence="12" id="KW-1133">Transmembrane helix</keyword>
<keyword evidence="11" id="KW-0809">Transit peptide</keyword>
<evidence type="ECO:0000256" key="7">
    <source>
        <dbReference type="ARBA" id="ARBA00022692"/>
    </source>
</evidence>
<dbReference type="SUPFAM" id="SSF56112">
    <property type="entry name" value="Protein kinase-like (PK-like)"/>
    <property type="match status" value="1"/>
</dbReference>
<dbReference type="GO" id="GO:0006744">
    <property type="term" value="P:ubiquinone biosynthetic process"/>
    <property type="evidence" value="ECO:0007669"/>
    <property type="project" value="UniProtKB-KW"/>
</dbReference>
<keyword evidence="14" id="KW-0472">Membrane</keyword>
<organism evidence="21 22">
    <name type="scientific">Scophthalmus maximus</name>
    <name type="common">Turbot</name>
    <name type="synonym">Psetta maxima</name>
    <dbReference type="NCBI Taxonomy" id="52904"/>
    <lineage>
        <taxon>Eukaryota</taxon>
        <taxon>Metazoa</taxon>
        <taxon>Chordata</taxon>
        <taxon>Craniata</taxon>
        <taxon>Vertebrata</taxon>
        <taxon>Euteleostomi</taxon>
        <taxon>Actinopterygii</taxon>
        <taxon>Neopterygii</taxon>
        <taxon>Teleostei</taxon>
        <taxon>Neoteleostei</taxon>
        <taxon>Acanthomorphata</taxon>
        <taxon>Carangaria</taxon>
        <taxon>Pleuronectiformes</taxon>
        <taxon>Pleuronectoidei</taxon>
        <taxon>Scophthalmidae</taxon>
        <taxon>Scophthalmus</taxon>
    </lineage>
</organism>
<keyword evidence="10" id="KW-0067">ATP-binding</keyword>
<evidence type="ECO:0000256" key="1">
    <source>
        <dbReference type="ARBA" id="ARBA00004304"/>
    </source>
</evidence>
<reference evidence="21" key="1">
    <citation type="submission" date="2023-05" db="EMBL/GenBank/DDBJ databases">
        <title>High-quality long-read genome of Scophthalmus maximus.</title>
        <authorList>
            <person name="Lien S."/>
            <person name="Martinez P."/>
        </authorList>
    </citation>
    <scope>NUCLEOTIDE SEQUENCE [LARGE SCALE GENOMIC DNA]</scope>
</reference>
<evidence type="ECO:0000256" key="10">
    <source>
        <dbReference type="ARBA" id="ARBA00022840"/>
    </source>
</evidence>
<evidence type="ECO:0000313" key="21">
    <source>
        <dbReference type="Ensembl" id="ENSSMAP00000055612.1"/>
    </source>
</evidence>
<dbReference type="GeneTree" id="ENSGT00940000156810"/>
<feature type="compositionally biased region" description="Basic and acidic residues" evidence="19">
    <location>
        <begin position="106"/>
        <end position="116"/>
    </location>
</feature>
<proteinExistence type="inferred from homology"/>
<evidence type="ECO:0000256" key="18">
    <source>
        <dbReference type="ARBA" id="ARBA00058956"/>
    </source>
</evidence>
<evidence type="ECO:0000256" key="14">
    <source>
        <dbReference type="ARBA" id="ARBA00023136"/>
    </source>
</evidence>
<feature type="region of interest" description="Disordered" evidence="19">
    <location>
        <begin position="106"/>
        <end position="126"/>
    </location>
</feature>
<keyword evidence="7" id="KW-0812">Transmembrane</keyword>
<dbReference type="GO" id="GO:0031966">
    <property type="term" value="C:mitochondrial membrane"/>
    <property type="evidence" value="ECO:0007669"/>
    <property type="project" value="UniProtKB-SubCell"/>
</dbReference>
<dbReference type="CDD" id="cd13970">
    <property type="entry name" value="ABC1_ADCK3"/>
    <property type="match status" value="1"/>
</dbReference>
<comment type="pathway">
    <text evidence="2">Cofactor biosynthesis; ubiquinone biosynthesis.</text>
</comment>
<evidence type="ECO:0000256" key="19">
    <source>
        <dbReference type="SAM" id="MobiDB-lite"/>
    </source>
</evidence>
<keyword evidence="6" id="KW-0831">Ubiquinone biosynthesis</keyword>
<dbReference type="AlphaFoldDB" id="A0A8D3D7V3"/>
<evidence type="ECO:0000256" key="17">
    <source>
        <dbReference type="ARBA" id="ARBA00033204"/>
    </source>
</evidence>
<keyword evidence="13" id="KW-0496">Mitochondrion</keyword>
<evidence type="ECO:0000256" key="12">
    <source>
        <dbReference type="ARBA" id="ARBA00022989"/>
    </source>
</evidence>
<evidence type="ECO:0000313" key="22">
    <source>
        <dbReference type="Proteomes" id="UP000694558"/>
    </source>
</evidence>
<comment type="similarity">
    <text evidence="3">Belongs to the protein kinase superfamily. ADCK protein kinase family.</text>
</comment>
<evidence type="ECO:0000256" key="15">
    <source>
        <dbReference type="ARBA" id="ARBA00031775"/>
    </source>
</evidence>
<evidence type="ECO:0000256" key="13">
    <source>
        <dbReference type="ARBA" id="ARBA00023128"/>
    </source>
</evidence>
<accession>A0A8D3D7V3</accession>
<dbReference type="PANTHER" id="PTHR43851">
    <property type="match status" value="1"/>
</dbReference>
<evidence type="ECO:0000256" key="6">
    <source>
        <dbReference type="ARBA" id="ARBA00022688"/>
    </source>
</evidence>
<dbReference type="InterPro" id="IPR004147">
    <property type="entry name" value="ABC1_dom"/>
</dbReference>
<protein>
    <recommendedName>
        <fullName evidence="4">Atypical kinase COQ8A, mitochondrial</fullName>
    </recommendedName>
    <alternativeName>
        <fullName evidence="16">Chaperone activity of bc1 complex-like</fullName>
    </alternativeName>
    <alternativeName>
        <fullName evidence="17">Coenzyme Q protein 8A</fullName>
    </alternativeName>
    <alternativeName>
        <fullName evidence="15">aarF domain-containing protein kinase 3</fullName>
    </alternativeName>
</protein>
<gene>
    <name evidence="21" type="primary">LOC118286802</name>
</gene>
<dbReference type="GO" id="GO:0016301">
    <property type="term" value="F:kinase activity"/>
    <property type="evidence" value="ECO:0007669"/>
    <property type="project" value="UniProtKB-KW"/>
</dbReference>
<keyword evidence="5" id="KW-0808">Transferase</keyword>
<dbReference type="InterPro" id="IPR034646">
    <property type="entry name" value="ADCK3_dom"/>
</dbReference>
<name>A0A8D3D7V3_SCOMX</name>
<sequence length="574" mass="63863">MQLESQSDSCAASGGKSYTKVLTIQTIFGIICSSNEIQFTYSTVAACLSNRLPGSAGGGRGSCGGGPRHLKHHRDWSSRLFSGHTRLFNQDNSTVGRLTPEDVDKARNAKRADNKQHQQVLSDRARERKVPVTRLGRLVNFGGLAVGLGIGAIAEVARKSLKPQQQGDKKSILNSSAFLSEANAERIVRTLCKVRGAALKLGQMLSIQDDAVINPQLAKIFERVRQSADFMPTKQMMRAVGGDLGPDWRDKLEYFEEKPFAAASIGQVHLARLKGGREVAMKIQYPGVAKSIDSDVNNIMTVLSLSNALPEGLFPEHLIEVMSRELALECDYIREAKCAKRFQELLEGHPFFYVPDVVDELSSQHVLTTTLVPGFPLDRASGLSQELRNEICEQILNLCLRELFEFRYMQTDPNWSNFFFDPQAHKVALLDFGATRGFDKSFTDTYIEIIKAAADQNREGVLQRSRDMKFLTGYESKAMEDAHVNAVMILGEAFSSSAPFDFGAQSTTERIHSLIPVMLRERLAPPPEETYSLHRKMGGSFLICSKLKAEISCESMFREAYGNYWRDGLSIQTN</sequence>
<keyword evidence="8" id="KW-0547">Nucleotide-binding</keyword>
<keyword evidence="9" id="KW-0418">Kinase</keyword>
<comment type="subcellular location">
    <subcellularLocation>
        <location evidence="1">Mitochondrion membrane</location>
        <topology evidence="1">Single-pass membrane protein</topology>
    </subcellularLocation>
</comment>
<dbReference type="GO" id="GO:0005524">
    <property type="term" value="F:ATP binding"/>
    <property type="evidence" value="ECO:0007669"/>
    <property type="project" value="UniProtKB-KW"/>
</dbReference>
<evidence type="ECO:0000256" key="2">
    <source>
        <dbReference type="ARBA" id="ARBA00004749"/>
    </source>
</evidence>
<feature type="domain" description="ABC1 atypical kinase-like" evidence="20">
    <location>
        <begin position="224"/>
        <end position="463"/>
    </location>
</feature>
<dbReference type="InterPro" id="IPR051409">
    <property type="entry name" value="Atypical_kinase_ADCK"/>
</dbReference>
<evidence type="ECO:0000256" key="16">
    <source>
        <dbReference type="ARBA" id="ARBA00032726"/>
    </source>
</evidence>
<evidence type="ECO:0000256" key="4">
    <source>
        <dbReference type="ARBA" id="ARBA00018535"/>
    </source>
</evidence>
<evidence type="ECO:0000259" key="20">
    <source>
        <dbReference type="Pfam" id="PF03109"/>
    </source>
</evidence>
<evidence type="ECO:0000256" key="11">
    <source>
        <dbReference type="ARBA" id="ARBA00022946"/>
    </source>
</evidence>